<organism evidence="3 4">
    <name type="scientific">Candidatus Collierbacteria bacterium GW2011_GWC2_45_15</name>
    <dbReference type="NCBI Taxonomy" id="1618394"/>
    <lineage>
        <taxon>Bacteria</taxon>
        <taxon>Candidatus Collieribacteriota</taxon>
    </lineage>
</organism>
<proteinExistence type="predicted"/>
<feature type="chain" id="PRO_5002538917" description="DUF4352 domain-containing protein" evidence="2">
    <location>
        <begin position="25"/>
        <end position="345"/>
    </location>
</feature>
<sequence>MKRIPLVCCLVVLIFSVVACKSGADIVPSNDNDSQERAATESQSDGPQNAAPSSWPTVAVITSTEVSDSSPQITADDLSITLLSETKEDEGNGWSRHEVSIGITNNTEFPLFLYGNGGTVFTNLDAEYPFSGVPFLYLPAKATIMGIWDYDWGTWSHYDLKFGYRIPSAAEPTEYEIKVFADTKPIDLLDLSGNIAKQGEIVYKIQPEMDQISPNKDIPVTETLPYEYTQGDGMVKIKVNSVDRAEGVINISLSITNLNQTGDSGYTLPIFDVLFVDGYWGEKSTIMTRSSGVTIPDTSAKVIGPGQTIDSVIAIDRDPVPEVGILIFMQVQDEITPNEIIVITP</sequence>
<feature type="region of interest" description="Disordered" evidence="1">
    <location>
        <begin position="26"/>
        <end position="54"/>
    </location>
</feature>
<comment type="caution">
    <text evidence="3">The sequence shown here is derived from an EMBL/GenBank/DDBJ whole genome shotgun (WGS) entry which is preliminary data.</text>
</comment>
<protein>
    <recommendedName>
        <fullName evidence="5">DUF4352 domain-containing protein</fullName>
    </recommendedName>
</protein>
<evidence type="ECO:0000313" key="4">
    <source>
        <dbReference type="Proteomes" id="UP000034214"/>
    </source>
</evidence>
<feature type="signal peptide" evidence="2">
    <location>
        <begin position="1"/>
        <end position="24"/>
    </location>
</feature>
<name>A0A0G1NUP7_9BACT</name>
<keyword evidence="2" id="KW-0732">Signal</keyword>
<evidence type="ECO:0008006" key="5">
    <source>
        <dbReference type="Google" id="ProtNLM"/>
    </source>
</evidence>
<dbReference type="Proteomes" id="UP000034214">
    <property type="component" value="Unassembled WGS sequence"/>
</dbReference>
<feature type="compositionally biased region" description="Polar residues" evidence="1">
    <location>
        <begin position="40"/>
        <end position="54"/>
    </location>
</feature>
<evidence type="ECO:0000256" key="2">
    <source>
        <dbReference type="SAM" id="SignalP"/>
    </source>
</evidence>
<reference evidence="3 4" key="1">
    <citation type="journal article" date="2015" name="Nature">
        <title>rRNA introns, odd ribosomes, and small enigmatic genomes across a large radiation of phyla.</title>
        <authorList>
            <person name="Brown C.T."/>
            <person name="Hug L.A."/>
            <person name="Thomas B.C."/>
            <person name="Sharon I."/>
            <person name="Castelle C.J."/>
            <person name="Singh A."/>
            <person name="Wilkins M.J."/>
            <person name="Williams K.H."/>
            <person name="Banfield J.F."/>
        </authorList>
    </citation>
    <scope>NUCLEOTIDE SEQUENCE [LARGE SCALE GENOMIC DNA]</scope>
</reference>
<gene>
    <name evidence="3" type="ORF">UW99_C0049G0005</name>
</gene>
<dbReference type="PROSITE" id="PS51257">
    <property type="entry name" value="PROKAR_LIPOPROTEIN"/>
    <property type="match status" value="1"/>
</dbReference>
<evidence type="ECO:0000256" key="1">
    <source>
        <dbReference type="SAM" id="MobiDB-lite"/>
    </source>
</evidence>
<accession>A0A0G1NUP7</accession>
<evidence type="ECO:0000313" key="3">
    <source>
        <dbReference type="EMBL" id="KKT96792.1"/>
    </source>
</evidence>
<dbReference type="AlphaFoldDB" id="A0A0G1NUP7"/>
<dbReference type="EMBL" id="LCKM01000049">
    <property type="protein sequence ID" value="KKT96792.1"/>
    <property type="molecule type" value="Genomic_DNA"/>
</dbReference>